<comment type="subcellular location">
    <subcellularLocation>
        <location evidence="2">Cytoplasm</location>
    </subcellularLocation>
</comment>
<dbReference type="PROSITE" id="PS01358">
    <property type="entry name" value="ZF_RANBP2_1"/>
    <property type="match status" value="1"/>
</dbReference>
<keyword evidence="8" id="KW-0479">Metal-binding</keyword>
<dbReference type="InterPro" id="IPR013083">
    <property type="entry name" value="Znf_RING/FYVE/PHD"/>
</dbReference>
<dbReference type="Gene3D" id="3.30.40.10">
    <property type="entry name" value="Zinc/RING finger domain, C3HC4 (zinc finger)"/>
    <property type="match status" value="1"/>
</dbReference>
<dbReference type="GO" id="GO:0043022">
    <property type="term" value="F:ribosome binding"/>
    <property type="evidence" value="ECO:0007669"/>
    <property type="project" value="TreeGrafter"/>
</dbReference>
<comment type="catalytic activity">
    <reaction evidence="1">
        <text>S-ubiquitinyl-[E2 ubiquitin-conjugating enzyme]-L-cysteine + [acceptor protein]-L-lysine = [E2 ubiquitin-conjugating enzyme]-L-cysteine + N(6)-ubiquitinyl-[acceptor protein]-L-lysine.</text>
        <dbReference type="EC" id="2.3.2.27"/>
    </reaction>
</comment>
<dbReference type="Pfam" id="PF25447">
    <property type="entry name" value="RING_ZNF598"/>
    <property type="match status" value="1"/>
</dbReference>
<dbReference type="InterPro" id="IPR001841">
    <property type="entry name" value="Znf_RING"/>
</dbReference>
<sequence length="968" mass="103257">MSMNDDLCLVCADPLEFTAFGSCGHKEVCSRCVARMRFVLKDRGCVFCRQENAQVYFTRFMGDYTARLAPEEFDKLQARADRRELFVLPEISGYFDDEKHFHEIRALCGFTHPILESGGAKSTPKFNSFTALKRHVEAAFSQFFCDVCLKGRKVFVSEQLLYSKDNLRRHQESGDESGPLAESGFKGHPLCKFCRTRFYDSNELYRHMEGSHEHCFLCRRAAPDKYVYYRHYKELEDHFTKDHHPCPHPACLERKFVVFSTEYELKAHFASEHGDEVKMSAAQRRQALTIPLQLQYRSRDDEDTELGASARLERAAVIIGGGHNISSRAARSGRTAVSGIHHSRSEPQISQVAFTSGQEGASEVSSLTFTAEDFPAPSSSQQSAAGPMGRWAAFTGTQISAGSLSEQDFPALPTLSKNQRRRIKDQQRTLAERLSAAAQPPRVLNRALPGSGVGNGAAGAVHSEAAGSSGQALPGSADFPALRSSQSVLSTASAPSSQPVLPQAQVPSSSSSGPRAADVACPTPHIRRPPGFGQDEFPALGGGTTARQAPPSSPSAYSDAAVGAITAVAGPSLTQAAVLNNLFMRPGSAAATTSATTPAPGVAPDTTMQLKAEDFPSLPGTSSKAVGKARVFKSSPKASSVKAEISCQNPIPDKPSGPAAAKSGGGGVSDRLKAANKASIERIKRQLTGADFETFRQQSMLFMREELKAEEYHDYMVKLGLLSLVSELVSLCPDPTKRRLLLDVHRAFICSPAAQDPSLVGAGWMPPEAAVAKANRVAQHSAWSCHRCSLCNAPDDGCCEACGSSRPTDEEQLAAATGTMALEPVAPGHATRGSGSLVAAATQIESRPVVGPQRPLQRSPDADDFPPLLSKAARRGSTAAGDHREVVLEEGGPDVAAASAGANANKGKKGKGSTIKIGLLTSGASGGQTHPQNVWTQPAFKAKVANSWSGQGAGKLAKMHGAISDAWD</sequence>
<dbReference type="GO" id="GO:0008270">
    <property type="term" value="F:zinc ion binding"/>
    <property type="evidence" value="ECO:0007669"/>
    <property type="project" value="UniProtKB-KW"/>
</dbReference>
<dbReference type="GO" id="GO:0016567">
    <property type="term" value="P:protein ubiquitination"/>
    <property type="evidence" value="ECO:0007669"/>
    <property type="project" value="TreeGrafter"/>
</dbReference>
<evidence type="ECO:0000256" key="2">
    <source>
        <dbReference type="ARBA" id="ARBA00004496"/>
    </source>
</evidence>
<evidence type="ECO:0000313" key="17">
    <source>
        <dbReference type="Proteomes" id="UP000747399"/>
    </source>
</evidence>
<evidence type="ECO:0000256" key="6">
    <source>
        <dbReference type="ARBA" id="ARBA00022553"/>
    </source>
</evidence>
<dbReference type="GO" id="GO:0061630">
    <property type="term" value="F:ubiquitin protein ligase activity"/>
    <property type="evidence" value="ECO:0007669"/>
    <property type="project" value="UniProtKB-EC"/>
</dbReference>
<dbReference type="GO" id="GO:0072344">
    <property type="term" value="P:rescue of stalled ribosome"/>
    <property type="evidence" value="ECO:0007669"/>
    <property type="project" value="InterPro"/>
</dbReference>
<feature type="domain" description="RING-type" evidence="14">
    <location>
        <begin position="8"/>
        <end position="49"/>
    </location>
</feature>
<dbReference type="AlphaFoldDB" id="A0A8J4ASA3"/>
<comment type="similarity">
    <text evidence="11">Belongs to the ZNF598/HEL2 family.</text>
</comment>
<evidence type="ECO:0000256" key="5">
    <source>
        <dbReference type="ARBA" id="ARBA00022490"/>
    </source>
</evidence>
<proteinExistence type="inferred from homology"/>
<dbReference type="InterPro" id="IPR044288">
    <property type="entry name" value="ZNF598/HEL2"/>
</dbReference>
<evidence type="ECO:0000256" key="12">
    <source>
        <dbReference type="PROSITE-ProRule" id="PRU00322"/>
    </source>
</evidence>
<feature type="region of interest" description="Disordered" evidence="13">
    <location>
        <begin position="643"/>
        <end position="670"/>
    </location>
</feature>
<keyword evidence="10" id="KW-0862">Zinc</keyword>
<evidence type="ECO:0000256" key="10">
    <source>
        <dbReference type="ARBA" id="ARBA00022833"/>
    </source>
</evidence>
<feature type="compositionally biased region" description="Polar residues" evidence="13">
    <location>
        <begin position="483"/>
        <end position="513"/>
    </location>
</feature>
<feature type="region of interest" description="Disordered" evidence="13">
    <location>
        <begin position="455"/>
        <end position="558"/>
    </location>
</feature>
<dbReference type="Pfam" id="PF23202">
    <property type="entry name" value="PAH_ZNF598"/>
    <property type="match status" value="1"/>
</dbReference>
<evidence type="ECO:0000259" key="14">
    <source>
        <dbReference type="PROSITE" id="PS50089"/>
    </source>
</evidence>
<keyword evidence="5" id="KW-0963">Cytoplasm</keyword>
<reference evidence="16" key="1">
    <citation type="journal article" date="2021" name="Proc. Natl. Acad. Sci. U.S.A.">
        <title>Three genomes in the algal genus Volvox reveal the fate of a haploid sex-determining region after a transition to homothallism.</title>
        <authorList>
            <person name="Yamamoto K."/>
            <person name="Hamaji T."/>
            <person name="Kawai-Toyooka H."/>
            <person name="Matsuzaki R."/>
            <person name="Takahashi F."/>
            <person name="Nishimura Y."/>
            <person name="Kawachi M."/>
            <person name="Noguchi H."/>
            <person name="Minakuchi Y."/>
            <person name="Umen J.G."/>
            <person name="Toyoda A."/>
            <person name="Nozaki H."/>
        </authorList>
    </citation>
    <scope>NUCLEOTIDE SEQUENCE</scope>
    <source>
        <strain evidence="16">NIES-3780</strain>
    </source>
</reference>
<dbReference type="InterPro" id="IPR001876">
    <property type="entry name" value="Znf_RanBP2"/>
</dbReference>
<protein>
    <recommendedName>
        <fullName evidence="4">RING-type E3 ubiquitin transferase</fullName>
        <ecNumber evidence="4">2.3.2.27</ecNumber>
    </recommendedName>
</protein>
<dbReference type="InterPro" id="IPR013087">
    <property type="entry name" value="Znf_C2H2_type"/>
</dbReference>
<name>A0A8J4ASA3_9CHLO</name>
<evidence type="ECO:0000256" key="4">
    <source>
        <dbReference type="ARBA" id="ARBA00012483"/>
    </source>
</evidence>
<keyword evidence="7" id="KW-0808">Transferase</keyword>
<dbReference type="InterPro" id="IPR057634">
    <property type="entry name" value="PAH_ZNF598/HEL2"/>
</dbReference>
<evidence type="ECO:0000256" key="13">
    <source>
        <dbReference type="SAM" id="MobiDB-lite"/>
    </source>
</evidence>
<dbReference type="CDD" id="cd16615">
    <property type="entry name" value="RING-HC_ZNF598"/>
    <property type="match status" value="1"/>
</dbReference>
<organism evidence="16 17">
    <name type="scientific">Volvox africanus</name>
    <dbReference type="NCBI Taxonomy" id="51714"/>
    <lineage>
        <taxon>Eukaryota</taxon>
        <taxon>Viridiplantae</taxon>
        <taxon>Chlorophyta</taxon>
        <taxon>core chlorophytes</taxon>
        <taxon>Chlorophyceae</taxon>
        <taxon>CS clade</taxon>
        <taxon>Chlamydomonadales</taxon>
        <taxon>Volvocaceae</taxon>
        <taxon>Volvox</taxon>
    </lineage>
</organism>
<comment type="pathway">
    <text evidence="3">Protein modification; protein ubiquitination.</text>
</comment>
<feature type="domain" description="RanBP2-type" evidence="15">
    <location>
        <begin position="779"/>
        <end position="808"/>
    </location>
</feature>
<evidence type="ECO:0000259" key="15">
    <source>
        <dbReference type="PROSITE" id="PS50199"/>
    </source>
</evidence>
<dbReference type="Pfam" id="PF23230">
    <property type="entry name" value="zf-C2H2_13"/>
    <property type="match status" value="1"/>
</dbReference>
<dbReference type="SMART" id="SM00355">
    <property type="entry name" value="ZnF_C2H2"/>
    <property type="match status" value="3"/>
</dbReference>
<dbReference type="GO" id="GO:0005737">
    <property type="term" value="C:cytoplasm"/>
    <property type="evidence" value="ECO:0007669"/>
    <property type="project" value="UniProtKB-SubCell"/>
</dbReference>
<evidence type="ECO:0000256" key="11">
    <source>
        <dbReference type="ARBA" id="ARBA00035113"/>
    </source>
</evidence>
<evidence type="ECO:0000256" key="3">
    <source>
        <dbReference type="ARBA" id="ARBA00004906"/>
    </source>
</evidence>
<dbReference type="InterPro" id="IPR056437">
    <property type="entry name" value="Znf-C2H2_ZNF598/HEL2"/>
</dbReference>
<dbReference type="InterPro" id="IPR041888">
    <property type="entry name" value="RING-HC_ZNF598/HEL2"/>
</dbReference>
<dbReference type="PROSITE" id="PS00028">
    <property type="entry name" value="ZINC_FINGER_C2H2_1"/>
    <property type="match status" value="1"/>
</dbReference>
<dbReference type="Proteomes" id="UP000747399">
    <property type="component" value="Unassembled WGS sequence"/>
</dbReference>
<evidence type="ECO:0000256" key="8">
    <source>
        <dbReference type="ARBA" id="ARBA00022723"/>
    </source>
</evidence>
<evidence type="ECO:0000313" key="16">
    <source>
        <dbReference type="EMBL" id="GIL46701.1"/>
    </source>
</evidence>
<gene>
    <name evidence="16" type="ORF">Vafri_3620</name>
</gene>
<dbReference type="EMBL" id="BNCO01000004">
    <property type="protein sequence ID" value="GIL46701.1"/>
    <property type="molecule type" value="Genomic_DNA"/>
</dbReference>
<evidence type="ECO:0000256" key="7">
    <source>
        <dbReference type="ARBA" id="ARBA00022679"/>
    </source>
</evidence>
<keyword evidence="17" id="KW-1185">Reference proteome</keyword>
<keyword evidence="9 12" id="KW-0863">Zinc-finger</keyword>
<accession>A0A8J4ASA3</accession>
<comment type="caution">
    <text evidence="16">The sequence shown here is derived from an EMBL/GenBank/DDBJ whole genome shotgun (WGS) entry which is preliminary data.</text>
</comment>
<dbReference type="PANTHER" id="PTHR22938:SF0">
    <property type="entry name" value="E3 UBIQUITIN-PROTEIN LIGASE ZNF598"/>
    <property type="match status" value="1"/>
</dbReference>
<keyword evidence="6" id="KW-0597">Phosphoprotein</keyword>
<evidence type="ECO:0000256" key="9">
    <source>
        <dbReference type="ARBA" id="ARBA00022771"/>
    </source>
</evidence>
<evidence type="ECO:0000256" key="1">
    <source>
        <dbReference type="ARBA" id="ARBA00000900"/>
    </source>
</evidence>
<dbReference type="PROSITE" id="PS50089">
    <property type="entry name" value="ZF_RING_2"/>
    <property type="match status" value="1"/>
</dbReference>
<dbReference type="PROSITE" id="PS50199">
    <property type="entry name" value="ZF_RANBP2_2"/>
    <property type="match status" value="1"/>
</dbReference>
<dbReference type="EC" id="2.3.2.27" evidence="4"/>
<dbReference type="PANTHER" id="PTHR22938">
    <property type="entry name" value="ZINC FINGER PROTEIN 598"/>
    <property type="match status" value="1"/>
</dbReference>
<feature type="region of interest" description="Disordered" evidence="13">
    <location>
        <begin position="845"/>
        <end position="883"/>
    </location>
</feature>